<reference evidence="1" key="2">
    <citation type="submission" date="2020-09" db="EMBL/GenBank/DDBJ databases">
        <authorList>
            <person name="Sun Q."/>
            <person name="Ohkuma M."/>
        </authorList>
    </citation>
    <scope>NUCLEOTIDE SEQUENCE</scope>
    <source>
        <strain evidence="1">JCM 19831</strain>
    </source>
</reference>
<reference evidence="1" key="1">
    <citation type="journal article" date="2014" name="Int. J. Syst. Evol. Microbiol.">
        <title>Complete genome sequence of Corynebacterium casei LMG S-19264T (=DSM 44701T), isolated from a smear-ripened cheese.</title>
        <authorList>
            <consortium name="US DOE Joint Genome Institute (JGI-PGF)"/>
            <person name="Walter F."/>
            <person name="Albersmeier A."/>
            <person name="Kalinowski J."/>
            <person name="Ruckert C."/>
        </authorList>
    </citation>
    <scope>NUCLEOTIDE SEQUENCE</scope>
    <source>
        <strain evidence="1">JCM 19831</strain>
    </source>
</reference>
<dbReference type="RefSeq" id="WP_190254201.1">
    <property type="nucleotide sequence ID" value="NZ_BMPI01000040.1"/>
</dbReference>
<organism evidence="1 2">
    <name type="scientific">Dactylosporangium sucinum</name>
    <dbReference type="NCBI Taxonomy" id="1424081"/>
    <lineage>
        <taxon>Bacteria</taxon>
        <taxon>Bacillati</taxon>
        <taxon>Actinomycetota</taxon>
        <taxon>Actinomycetes</taxon>
        <taxon>Micromonosporales</taxon>
        <taxon>Micromonosporaceae</taxon>
        <taxon>Dactylosporangium</taxon>
    </lineage>
</organism>
<gene>
    <name evidence="1" type="ORF">GCM10007977_069000</name>
</gene>
<name>A0A917X344_9ACTN</name>
<evidence type="ECO:0000313" key="2">
    <source>
        <dbReference type="Proteomes" id="UP000642070"/>
    </source>
</evidence>
<keyword evidence="2" id="KW-1185">Reference proteome</keyword>
<sequence>MTSQRQRWAALPVTDWEPTYDTLHMYTQIIGKISLALRPMTNHWWQVALELSARGLRTAAIPHPARTFEMDLDLIDHVLHIDAEGGQRRTVALGGSVRDFYTDTMAALDDLGLHVPIWTIPVEVPDPIPFDQDTVHSTYDPAQAERYWHVLCQVEGIFDEFRALFAGKASPVQFYWGSFDLATTRYSGRPTEPPPDADTITRFTYTAEQSSLGFWPGGTWVNGMRVDQPVFYSYTYPEPPGVRDQPISPPSASFDAGLGEFVLSYDEVRRADNPRQTILDFAQTTYEAGARLQHWPRDVLEWTPPTPPSYRRATS</sequence>
<proteinExistence type="predicted"/>
<evidence type="ECO:0008006" key="3">
    <source>
        <dbReference type="Google" id="ProtNLM"/>
    </source>
</evidence>
<accession>A0A917X344</accession>
<dbReference type="InterPro" id="IPR046038">
    <property type="entry name" value="DUF5996"/>
</dbReference>
<protein>
    <recommendedName>
        <fullName evidence="3">Ava_C0101 and related proteins</fullName>
    </recommendedName>
</protein>
<dbReference type="AlphaFoldDB" id="A0A917X344"/>
<evidence type="ECO:0000313" key="1">
    <source>
        <dbReference type="EMBL" id="GGM57547.1"/>
    </source>
</evidence>
<comment type="caution">
    <text evidence="1">The sequence shown here is derived from an EMBL/GenBank/DDBJ whole genome shotgun (WGS) entry which is preliminary data.</text>
</comment>
<dbReference type="EMBL" id="BMPI01000040">
    <property type="protein sequence ID" value="GGM57547.1"/>
    <property type="molecule type" value="Genomic_DNA"/>
</dbReference>
<dbReference type="Pfam" id="PF19459">
    <property type="entry name" value="DUF5996"/>
    <property type="match status" value="1"/>
</dbReference>
<dbReference type="Proteomes" id="UP000642070">
    <property type="component" value="Unassembled WGS sequence"/>
</dbReference>